<proteinExistence type="inferred from homology"/>
<organism evidence="3 4">
    <name type="scientific">Fodinibius roseus</name>
    <dbReference type="NCBI Taxonomy" id="1194090"/>
    <lineage>
        <taxon>Bacteria</taxon>
        <taxon>Pseudomonadati</taxon>
        <taxon>Balneolota</taxon>
        <taxon>Balneolia</taxon>
        <taxon>Balneolales</taxon>
        <taxon>Balneolaceae</taxon>
        <taxon>Fodinibius</taxon>
    </lineage>
</organism>
<dbReference type="OrthoDB" id="5291879at2"/>
<keyword evidence="2 3" id="KW-0418">Kinase</keyword>
<dbReference type="SUPFAM" id="SSF56112">
    <property type="entry name" value="Protein kinase-like (PK-like)"/>
    <property type="match status" value="1"/>
</dbReference>
<evidence type="ECO:0000313" key="4">
    <source>
        <dbReference type="Proteomes" id="UP000184041"/>
    </source>
</evidence>
<keyword evidence="4" id="KW-1185">Reference proteome</keyword>
<evidence type="ECO:0000256" key="2">
    <source>
        <dbReference type="PIRNR" id="PIRNR006221"/>
    </source>
</evidence>
<dbReference type="Gene3D" id="3.30.200.20">
    <property type="entry name" value="Phosphorylase Kinase, domain 1"/>
    <property type="match status" value="1"/>
</dbReference>
<accession>A0A1M4ZNE8</accession>
<dbReference type="Gene3D" id="3.90.1200.10">
    <property type="match status" value="1"/>
</dbReference>
<comment type="similarity">
    <text evidence="1 2">Belongs to the fructosamine kinase family.</text>
</comment>
<dbReference type="AlphaFoldDB" id="A0A1M4ZNE8"/>
<gene>
    <name evidence="3" type="ORF">SAMN05443144_10685</name>
</gene>
<dbReference type="InterPro" id="IPR011009">
    <property type="entry name" value="Kinase-like_dom_sf"/>
</dbReference>
<evidence type="ECO:0000256" key="1">
    <source>
        <dbReference type="ARBA" id="ARBA00009460"/>
    </source>
</evidence>
<dbReference type="PANTHER" id="PTHR12149:SF8">
    <property type="entry name" value="PROTEIN-RIBULOSAMINE 3-KINASE"/>
    <property type="match status" value="1"/>
</dbReference>
<evidence type="ECO:0000313" key="3">
    <source>
        <dbReference type="EMBL" id="SHF19531.1"/>
    </source>
</evidence>
<reference evidence="3 4" key="1">
    <citation type="submission" date="2016-11" db="EMBL/GenBank/DDBJ databases">
        <authorList>
            <person name="Jaros S."/>
            <person name="Januszkiewicz K."/>
            <person name="Wedrychowicz H."/>
        </authorList>
    </citation>
    <scope>NUCLEOTIDE SEQUENCE [LARGE SCALE GENOMIC DNA]</scope>
    <source>
        <strain evidence="3 4">DSM 21986</strain>
    </source>
</reference>
<keyword evidence="2" id="KW-0808">Transferase</keyword>
<dbReference type="STRING" id="1194090.SAMN05443144_10685"/>
<dbReference type="InterPro" id="IPR016477">
    <property type="entry name" value="Fructo-/Ketosamine-3-kinase"/>
</dbReference>
<dbReference type="EMBL" id="FQUS01000006">
    <property type="protein sequence ID" value="SHF19531.1"/>
    <property type="molecule type" value="Genomic_DNA"/>
</dbReference>
<name>A0A1M4ZNE8_9BACT</name>
<dbReference type="Proteomes" id="UP000184041">
    <property type="component" value="Unassembled WGS sequence"/>
</dbReference>
<sequence>MIPDSIRQQIQQRMNAEIEDIRSVSGGSINRAARLRLSGGRECFLKWNATAETDMFVKEEKGLNLLASADPDLRIPEVYGTGTTTEGTGFLIQEFVDEGNSQPGSPEQFGRALAALHQHREEQFGLDHDNYIGRLPQSNRRHDRWIDFFIEERIKPQLQMAADAEKLGSATVSRFASLYQQLPDIFPDEPPGLLHGDLWGGNYFYDRKGQATIYDPAVYYGHREIELAFTHLFGGFSNAFYASYKESCPLEPGFPGRKDIYNLYPLLVHTNLFGGSYARRVEAIVKRFG</sequence>
<dbReference type="PIRSF" id="PIRSF006221">
    <property type="entry name" value="Ketosamine-3-kinase"/>
    <property type="match status" value="1"/>
</dbReference>
<dbReference type="Pfam" id="PF03881">
    <property type="entry name" value="Fructosamin_kin"/>
    <property type="match status" value="1"/>
</dbReference>
<dbReference type="RefSeq" id="WP_073061478.1">
    <property type="nucleotide sequence ID" value="NZ_FQUS01000006.1"/>
</dbReference>
<dbReference type="GO" id="GO:0016301">
    <property type="term" value="F:kinase activity"/>
    <property type="evidence" value="ECO:0007669"/>
    <property type="project" value="UniProtKB-UniRule"/>
</dbReference>
<dbReference type="PANTHER" id="PTHR12149">
    <property type="entry name" value="FRUCTOSAMINE 3 KINASE-RELATED PROTEIN"/>
    <property type="match status" value="1"/>
</dbReference>
<protein>
    <submittedName>
        <fullName evidence="3">Fructosamine-3-kinase</fullName>
    </submittedName>
</protein>